<dbReference type="PROSITE" id="PS51745">
    <property type="entry name" value="PB1"/>
    <property type="match status" value="1"/>
</dbReference>
<feature type="region of interest" description="Disordered" evidence="5">
    <location>
        <begin position="485"/>
        <end position="508"/>
    </location>
</feature>
<dbReference type="Gene3D" id="3.10.20.90">
    <property type="entry name" value="Phosphatidylinositol 3-kinase Catalytic Subunit, Chain A, domain 1"/>
    <property type="match status" value="1"/>
</dbReference>
<sequence length="796" mass="89515">MCRYILVSYTIDRGTGSIQKISQFCPVQMAMEAQTSPSPPFCTEGLGPCELSYSHSCESSSFLGRIKNNYTWWVFWSRCGNDEGADGFSATADGAVIKDQIKRLLQLVTKTERCLVQFWGLVKNEDKTYLTTRDQPFALQCSSHLDVKKLCEYRKHCLEYLIPVDDDGDEVQRIIGPPGRVFRSGLPEYAWNVGDYTSREYPQRDYAISRVAEYWALPIYYHPTQHLPIGTLEFASPSYTCLPRFRVLEKLKNLPRELNLTTTCVSLLAKVNSCQRGEIAIIDEALSKVREICGLGYGDIKTWTISGEILSRHRGIDFIRKGQGVVGRAFSSKSACFCRDIRQLSITNYPLVPIARSYKYSACFAVCLQSSCSNNCIYVLEFFLPMNEKDCRDPRALLHILMETLEESLQSSFKIASGQELGQKLTVEVIKVSPENEFDSFEICSTTGVESTPRFGEVQRGEGVLQLDFPSQQVDDANGSMNGIHEQQNGSVGSTPRLAKAQGGEGMMQGDFSSQRVDSANAYINGVHGQQSGIVGSPPRPERIQGFVDRSYLELNLAGVDVVHNSMNGIYEQQNGIVGSSTGQVLMQNIFSVADHEPIVEDPDRDDASIEHSGNKVTNLKMREPSYTLKSDLGITREILEQNSTRKLEDAAKNIGVSRSTLKRICREYGINRWPPRKARKVSQAFAVQKTVQPATEYIEENHQSDATRLEDDISMWVIKVKYQEDNIKFELSSSARKIDLEKNIAQRFNLSLGSFKIKYQDELNEWILITCDTDLSFCMKTLSKLGRTTIEMLVS</sequence>
<dbReference type="InterPro" id="IPR003035">
    <property type="entry name" value="RWP-RK_dom"/>
</dbReference>
<dbReference type="Pfam" id="PF00564">
    <property type="entry name" value="PB1"/>
    <property type="match status" value="1"/>
</dbReference>
<dbReference type="SMART" id="SM00666">
    <property type="entry name" value="PB1"/>
    <property type="match status" value="1"/>
</dbReference>
<feature type="compositionally biased region" description="Polar residues" evidence="5">
    <location>
        <begin position="485"/>
        <end position="494"/>
    </location>
</feature>
<reference evidence="9" key="2">
    <citation type="submission" date="2025-08" db="UniProtKB">
        <authorList>
            <consortium name="RefSeq"/>
        </authorList>
    </citation>
    <scope>IDENTIFICATION</scope>
    <source>
        <tissue evidence="9">Leaves</tissue>
    </source>
</reference>
<evidence type="ECO:0000313" key="8">
    <source>
        <dbReference type="Proteomes" id="UP001652660"/>
    </source>
</evidence>
<dbReference type="InterPro" id="IPR000270">
    <property type="entry name" value="PB1_dom"/>
</dbReference>
<evidence type="ECO:0000256" key="1">
    <source>
        <dbReference type="ARBA" id="ARBA00023015"/>
    </source>
</evidence>
<evidence type="ECO:0000313" key="9">
    <source>
        <dbReference type="RefSeq" id="XP_027066750.2"/>
    </source>
</evidence>
<keyword evidence="8" id="KW-1185">Reference proteome</keyword>
<dbReference type="Pfam" id="PF02042">
    <property type="entry name" value="RWP-RK"/>
    <property type="match status" value="1"/>
</dbReference>
<keyword evidence="3" id="KW-0804">Transcription</keyword>
<feature type="domain" description="PB1" evidence="7">
    <location>
        <begin position="716"/>
        <end position="796"/>
    </location>
</feature>
<organism evidence="8 9">
    <name type="scientific">Coffea arabica</name>
    <name type="common">Arabian coffee</name>
    <dbReference type="NCBI Taxonomy" id="13443"/>
    <lineage>
        <taxon>Eukaryota</taxon>
        <taxon>Viridiplantae</taxon>
        <taxon>Streptophyta</taxon>
        <taxon>Embryophyta</taxon>
        <taxon>Tracheophyta</taxon>
        <taxon>Spermatophyta</taxon>
        <taxon>Magnoliopsida</taxon>
        <taxon>eudicotyledons</taxon>
        <taxon>Gunneridae</taxon>
        <taxon>Pentapetalae</taxon>
        <taxon>asterids</taxon>
        <taxon>lamiids</taxon>
        <taxon>Gentianales</taxon>
        <taxon>Rubiaceae</taxon>
        <taxon>Ixoroideae</taxon>
        <taxon>Gardenieae complex</taxon>
        <taxon>Bertiereae - Coffeeae clade</taxon>
        <taxon>Coffeeae</taxon>
        <taxon>Coffea</taxon>
    </lineage>
</organism>
<dbReference type="GO" id="GO:0003700">
    <property type="term" value="F:DNA-binding transcription factor activity"/>
    <property type="evidence" value="ECO:0007669"/>
    <property type="project" value="InterPro"/>
</dbReference>
<dbReference type="Proteomes" id="UP001652660">
    <property type="component" value="Chromosome 6c"/>
</dbReference>
<dbReference type="PANTHER" id="PTHR32002:SF62">
    <property type="entry name" value="PROTEIN NLP6-LIKE ISOFORM X1"/>
    <property type="match status" value="1"/>
</dbReference>
<dbReference type="OrthoDB" id="689721at2759"/>
<accession>A0A6P6SKT6</accession>
<dbReference type="SUPFAM" id="SSF54277">
    <property type="entry name" value="CAD &amp; PB1 domains"/>
    <property type="match status" value="1"/>
</dbReference>
<dbReference type="GeneID" id="113692530"/>
<dbReference type="InterPro" id="IPR053793">
    <property type="entry name" value="PB1-like"/>
</dbReference>
<keyword evidence="1" id="KW-0805">Transcription regulation</keyword>
<dbReference type="AlphaFoldDB" id="A0A6P6SKT6"/>
<dbReference type="InterPro" id="IPR045012">
    <property type="entry name" value="NLP"/>
</dbReference>
<evidence type="ECO:0000256" key="5">
    <source>
        <dbReference type="SAM" id="MobiDB-lite"/>
    </source>
</evidence>
<protein>
    <submittedName>
        <fullName evidence="9">Protein NLP6-like isoform X1</fullName>
    </submittedName>
</protein>
<name>A0A6P6SKT6_COFAR</name>
<evidence type="ECO:0000256" key="4">
    <source>
        <dbReference type="ARBA" id="ARBA00023242"/>
    </source>
</evidence>
<evidence type="ECO:0000256" key="2">
    <source>
        <dbReference type="ARBA" id="ARBA00023125"/>
    </source>
</evidence>
<keyword evidence="2" id="KW-0238">DNA-binding</keyword>
<dbReference type="GO" id="GO:0003677">
    <property type="term" value="F:DNA binding"/>
    <property type="evidence" value="ECO:0007669"/>
    <property type="project" value="UniProtKB-KW"/>
</dbReference>
<proteinExistence type="predicted"/>
<evidence type="ECO:0000256" key="3">
    <source>
        <dbReference type="ARBA" id="ARBA00023163"/>
    </source>
</evidence>
<reference evidence="8" key="1">
    <citation type="journal article" date="2025" name="Foods">
        <title>Unveiling the Microbial Signatures of Arabica Coffee Cherries: Insights into Ripeness Specific Diversity, Functional Traits, and Implications for Quality and Safety.</title>
        <authorList>
            <consortium name="RefSeq"/>
            <person name="Tenea G.N."/>
            <person name="Cifuentes V."/>
            <person name="Reyes P."/>
            <person name="Cevallos-Vallejos M."/>
        </authorList>
    </citation>
    <scope>NUCLEOTIDE SEQUENCE [LARGE SCALE GENOMIC DNA]</scope>
</reference>
<dbReference type="InterPro" id="IPR055081">
    <property type="entry name" value="NLP1-9_GAF"/>
</dbReference>
<evidence type="ECO:0000259" key="6">
    <source>
        <dbReference type="PROSITE" id="PS51519"/>
    </source>
</evidence>
<gene>
    <name evidence="9" type="primary">LOC113692530</name>
</gene>
<evidence type="ECO:0000259" key="7">
    <source>
        <dbReference type="PROSITE" id="PS51745"/>
    </source>
</evidence>
<dbReference type="RefSeq" id="XP_027066750.2">
    <property type="nucleotide sequence ID" value="XM_027210949.2"/>
</dbReference>
<feature type="domain" description="RWP-RK" evidence="6">
    <location>
        <begin position="618"/>
        <end position="702"/>
    </location>
</feature>
<keyword evidence="4" id="KW-0539">Nucleus</keyword>
<dbReference type="PROSITE" id="PS51519">
    <property type="entry name" value="RWP_RK"/>
    <property type="match status" value="1"/>
</dbReference>
<dbReference type="Pfam" id="PF22922">
    <property type="entry name" value="GAF_NLP"/>
    <property type="match status" value="1"/>
</dbReference>
<dbReference type="PANTHER" id="PTHR32002">
    <property type="entry name" value="PROTEIN NLP8"/>
    <property type="match status" value="1"/>
</dbReference>